<evidence type="ECO:0000313" key="4">
    <source>
        <dbReference type="Proteomes" id="UP000028712"/>
    </source>
</evidence>
<dbReference type="Proteomes" id="UP000028712">
    <property type="component" value="Unassembled WGS sequence"/>
</dbReference>
<dbReference type="STRING" id="991.IW20_15990"/>
<dbReference type="EMBL" id="MUGY01000024">
    <property type="protein sequence ID" value="OXA91905.1"/>
    <property type="molecule type" value="Genomic_DNA"/>
</dbReference>
<keyword evidence="1" id="KW-1133">Transmembrane helix</keyword>
<feature type="transmembrane region" description="Helical" evidence="1">
    <location>
        <begin position="99"/>
        <end position="119"/>
    </location>
</feature>
<accession>A0A086AEP3</accession>
<evidence type="ECO:0000313" key="3">
    <source>
        <dbReference type="EMBL" id="OXA91905.1"/>
    </source>
</evidence>
<keyword evidence="5" id="KW-1185">Reference proteome</keyword>
<reference evidence="2 4" key="1">
    <citation type="submission" date="2014-07" db="EMBL/GenBank/DDBJ databases">
        <title>Genome of Flavobacterium hydatis DSM 2063.</title>
        <authorList>
            <person name="Pipes S.E."/>
            <person name="Stropko S.J."/>
            <person name="Newman J.D."/>
        </authorList>
    </citation>
    <scope>NUCLEOTIDE SEQUENCE [LARGE SCALE GENOMIC DNA]</scope>
    <source>
        <strain evidence="2 4">DSM 2063</strain>
    </source>
</reference>
<gene>
    <name evidence="3" type="ORF">B0A62_16000</name>
    <name evidence="2" type="ORF">IW20_15990</name>
</gene>
<protein>
    <recommendedName>
        <fullName evidence="6">Zinc-ribbon 15 domain-containing protein</fullName>
    </recommendedName>
</protein>
<dbReference type="eggNOG" id="ENOG5030Q1P">
    <property type="taxonomic scope" value="Bacteria"/>
</dbReference>
<evidence type="ECO:0000256" key="1">
    <source>
        <dbReference type="SAM" id="Phobius"/>
    </source>
</evidence>
<reference evidence="3 5" key="2">
    <citation type="submission" date="2016-11" db="EMBL/GenBank/DDBJ databases">
        <title>Whole genomes of Flavobacteriaceae.</title>
        <authorList>
            <person name="Stine C."/>
            <person name="Li C."/>
            <person name="Tadesse D."/>
        </authorList>
    </citation>
    <scope>NUCLEOTIDE SEQUENCE [LARGE SCALE GENOMIC DNA]</scope>
    <source>
        <strain evidence="3 5">ATCC 29551</strain>
    </source>
</reference>
<name>A0A086AEP3_FLAHY</name>
<dbReference type="OrthoDB" id="1330142at2"/>
<sequence length="259" mass="29334">MIYVYEIVTKPLTSKIISDEICPVCNKNGCIELTLYMRYTSIVIPFFGMGLKTGVVCTNCGEVLKNPDASVFAKKKHSANIEAEINQIRNNHKRTLWQLLYPWSFCIVLPLIVLIALGYSKINNKSIEKKSEEYAALIANPQSGDIYKSTWSQENSQLQGALVKLIRIDADTMYVIRSKEMIPMSFSKAEWDKLSSNADAFDSKEYKVKKFTDLNGGNFGQFFMYNKDNNGKITPKYLGAILDNTAVMDLNFETIVRAK</sequence>
<proteinExistence type="predicted"/>
<evidence type="ECO:0000313" key="2">
    <source>
        <dbReference type="EMBL" id="KFF15157.1"/>
    </source>
</evidence>
<organism evidence="2 4">
    <name type="scientific">Flavobacterium hydatis</name>
    <name type="common">Cytophaga aquatilis</name>
    <dbReference type="NCBI Taxonomy" id="991"/>
    <lineage>
        <taxon>Bacteria</taxon>
        <taxon>Pseudomonadati</taxon>
        <taxon>Bacteroidota</taxon>
        <taxon>Flavobacteriia</taxon>
        <taxon>Flavobacteriales</taxon>
        <taxon>Flavobacteriaceae</taxon>
        <taxon>Flavobacterium</taxon>
    </lineage>
</organism>
<dbReference type="RefSeq" id="WP_035624176.1">
    <property type="nucleotide sequence ID" value="NZ_JBEWQG010000031.1"/>
</dbReference>
<evidence type="ECO:0008006" key="6">
    <source>
        <dbReference type="Google" id="ProtNLM"/>
    </source>
</evidence>
<dbReference type="EMBL" id="JPRM01000024">
    <property type="protein sequence ID" value="KFF15157.1"/>
    <property type="molecule type" value="Genomic_DNA"/>
</dbReference>
<keyword evidence="1" id="KW-0812">Transmembrane</keyword>
<evidence type="ECO:0000313" key="5">
    <source>
        <dbReference type="Proteomes" id="UP000198424"/>
    </source>
</evidence>
<comment type="caution">
    <text evidence="2">The sequence shown here is derived from an EMBL/GenBank/DDBJ whole genome shotgun (WGS) entry which is preliminary data.</text>
</comment>
<dbReference type="AlphaFoldDB" id="A0A086AEP3"/>
<keyword evidence="1" id="KW-0472">Membrane</keyword>
<dbReference type="Proteomes" id="UP000198424">
    <property type="component" value="Unassembled WGS sequence"/>
</dbReference>